<evidence type="ECO:0000256" key="10">
    <source>
        <dbReference type="ARBA" id="ARBA00032498"/>
    </source>
</evidence>
<dbReference type="Proteomes" id="UP000762676">
    <property type="component" value="Unassembled WGS sequence"/>
</dbReference>
<accession>A0AAV4HJX7</accession>
<comment type="similarity">
    <text evidence="2">Belongs to the SRY family.</text>
</comment>
<dbReference type="PROSITE" id="PS50118">
    <property type="entry name" value="HMG_BOX_2"/>
    <property type="match status" value="1"/>
</dbReference>
<dbReference type="InterPro" id="IPR036910">
    <property type="entry name" value="HMG_box_dom_sf"/>
</dbReference>
<keyword evidence="16" id="KW-1185">Reference proteome</keyword>
<evidence type="ECO:0000256" key="8">
    <source>
        <dbReference type="ARBA" id="ARBA00023159"/>
    </source>
</evidence>
<evidence type="ECO:0000256" key="12">
    <source>
        <dbReference type="PROSITE-ProRule" id="PRU00267"/>
    </source>
</evidence>
<proteinExistence type="inferred from homology"/>
<keyword evidence="6" id="KW-0726">Sexual differentiation</keyword>
<evidence type="ECO:0000313" key="15">
    <source>
        <dbReference type="EMBL" id="GFR97939.1"/>
    </source>
</evidence>
<dbReference type="GO" id="GO:0007548">
    <property type="term" value="P:sex differentiation"/>
    <property type="evidence" value="ECO:0007669"/>
    <property type="project" value="UniProtKB-KW"/>
</dbReference>
<evidence type="ECO:0000256" key="7">
    <source>
        <dbReference type="ARBA" id="ARBA00023125"/>
    </source>
</evidence>
<feature type="domain" description="HMG box" evidence="14">
    <location>
        <begin position="113"/>
        <end position="166"/>
    </location>
</feature>
<feature type="DNA-binding region" description="HMG box" evidence="12">
    <location>
        <begin position="113"/>
        <end position="166"/>
    </location>
</feature>
<dbReference type="InterPro" id="IPR050140">
    <property type="entry name" value="SRY-related_HMG-box_TF-like"/>
</dbReference>
<dbReference type="GO" id="GO:0001228">
    <property type="term" value="F:DNA-binding transcription activator activity, RNA polymerase II-specific"/>
    <property type="evidence" value="ECO:0007669"/>
    <property type="project" value="TreeGrafter"/>
</dbReference>
<comment type="function">
    <text evidence="11">Transcriptional regulator that controls a genetic switch in male development. It is necessary and sufficient for initiating male sex determination by directing the development of supporting cell precursors (pre-Sertoli cells) as Sertoli rather than granulosa cells. Involved in different aspects of gene regulation including promoter activation or repression. Binds to the DNA consensus sequence 5'-[AT]AACAA[AT]-3'. SRY HMG box recognizes DNA by partial intercalation in the minor groove and promotes DNA bending. Also involved in pre-mRNA splicing. In male adult brain involved in the maintenance of motor functions of dopaminergic neurons.</text>
</comment>
<evidence type="ECO:0000256" key="13">
    <source>
        <dbReference type="SAM" id="MobiDB-lite"/>
    </source>
</evidence>
<evidence type="ECO:0000256" key="3">
    <source>
        <dbReference type="ARBA" id="ARBA00019052"/>
    </source>
</evidence>
<keyword evidence="12" id="KW-0539">Nucleus</keyword>
<protein>
    <recommendedName>
        <fullName evidence="3">Sex-determining region Y protein</fullName>
    </recommendedName>
    <alternativeName>
        <fullName evidence="10">Testis-determining factor</fullName>
    </alternativeName>
</protein>
<keyword evidence="5" id="KW-0112">Calmodulin-binding</keyword>
<dbReference type="GO" id="GO:0000978">
    <property type="term" value="F:RNA polymerase II cis-regulatory region sequence-specific DNA binding"/>
    <property type="evidence" value="ECO:0007669"/>
    <property type="project" value="TreeGrafter"/>
</dbReference>
<dbReference type="PANTHER" id="PTHR10270">
    <property type="entry name" value="SOX TRANSCRIPTION FACTOR"/>
    <property type="match status" value="1"/>
</dbReference>
<evidence type="ECO:0000259" key="14">
    <source>
        <dbReference type="PROSITE" id="PS50118"/>
    </source>
</evidence>
<organism evidence="15 16">
    <name type="scientific">Elysia marginata</name>
    <dbReference type="NCBI Taxonomy" id="1093978"/>
    <lineage>
        <taxon>Eukaryota</taxon>
        <taxon>Metazoa</taxon>
        <taxon>Spiralia</taxon>
        <taxon>Lophotrochozoa</taxon>
        <taxon>Mollusca</taxon>
        <taxon>Gastropoda</taxon>
        <taxon>Heterobranchia</taxon>
        <taxon>Euthyneura</taxon>
        <taxon>Panpulmonata</taxon>
        <taxon>Sacoglossa</taxon>
        <taxon>Placobranchoidea</taxon>
        <taxon>Plakobranchidae</taxon>
        <taxon>Elysia</taxon>
    </lineage>
</organism>
<evidence type="ECO:0000256" key="11">
    <source>
        <dbReference type="ARBA" id="ARBA00045821"/>
    </source>
</evidence>
<evidence type="ECO:0000256" key="2">
    <source>
        <dbReference type="ARBA" id="ARBA00005998"/>
    </source>
</evidence>
<keyword evidence="8" id="KW-0010">Activator</keyword>
<feature type="compositionally biased region" description="Basic residues" evidence="13">
    <location>
        <begin position="1"/>
        <end position="13"/>
    </location>
</feature>
<dbReference type="Gene3D" id="1.10.30.10">
    <property type="entry name" value="High mobility group box domain"/>
    <property type="match status" value="1"/>
</dbReference>
<dbReference type="EMBL" id="BMAT01005657">
    <property type="protein sequence ID" value="GFR97939.1"/>
    <property type="molecule type" value="Genomic_DNA"/>
</dbReference>
<dbReference type="AlphaFoldDB" id="A0AAV4HJX7"/>
<reference evidence="15 16" key="1">
    <citation type="journal article" date="2021" name="Elife">
        <title>Chloroplast acquisition without the gene transfer in kleptoplastic sea slugs, Plakobranchus ocellatus.</title>
        <authorList>
            <person name="Maeda T."/>
            <person name="Takahashi S."/>
            <person name="Yoshida T."/>
            <person name="Shimamura S."/>
            <person name="Takaki Y."/>
            <person name="Nagai Y."/>
            <person name="Toyoda A."/>
            <person name="Suzuki Y."/>
            <person name="Arimoto A."/>
            <person name="Ishii H."/>
            <person name="Satoh N."/>
            <person name="Nishiyama T."/>
            <person name="Hasebe M."/>
            <person name="Maruyama T."/>
            <person name="Minagawa J."/>
            <person name="Obokata J."/>
            <person name="Shigenobu S."/>
        </authorList>
    </citation>
    <scope>NUCLEOTIDE SEQUENCE [LARGE SCALE GENOMIC DNA]</scope>
</reference>
<comment type="subcellular location">
    <subcellularLocation>
        <location evidence="1">Nucleus speckle</location>
    </subcellularLocation>
</comment>
<feature type="region of interest" description="Disordered" evidence="13">
    <location>
        <begin position="1"/>
        <end position="25"/>
    </location>
</feature>
<evidence type="ECO:0000256" key="6">
    <source>
        <dbReference type="ARBA" id="ARBA00022928"/>
    </source>
</evidence>
<evidence type="ECO:0000256" key="1">
    <source>
        <dbReference type="ARBA" id="ARBA00004324"/>
    </source>
</evidence>
<evidence type="ECO:0000256" key="5">
    <source>
        <dbReference type="ARBA" id="ARBA00022860"/>
    </source>
</evidence>
<dbReference type="GO" id="GO:0030154">
    <property type="term" value="P:cell differentiation"/>
    <property type="evidence" value="ECO:0007669"/>
    <property type="project" value="UniProtKB-KW"/>
</dbReference>
<name>A0AAV4HJX7_9GAST</name>
<gene>
    <name evidence="15" type="ORF">ElyMa_002757900</name>
</gene>
<evidence type="ECO:0000256" key="9">
    <source>
        <dbReference type="ARBA" id="ARBA00023163"/>
    </source>
</evidence>
<keyword evidence="4" id="KW-0221">Differentiation</keyword>
<dbReference type="GO" id="GO:0005516">
    <property type="term" value="F:calmodulin binding"/>
    <property type="evidence" value="ECO:0007669"/>
    <property type="project" value="UniProtKB-KW"/>
</dbReference>
<comment type="caution">
    <text evidence="15">The sequence shown here is derived from an EMBL/GenBank/DDBJ whole genome shotgun (WGS) entry which is preliminary data.</text>
</comment>
<dbReference type="GO" id="GO:0016607">
    <property type="term" value="C:nuclear speck"/>
    <property type="evidence" value="ECO:0007669"/>
    <property type="project" value="UniProtKB-SubCell"/>
</dbReference>
<dbReference type="PANTHER" id="PTHR10270:SF161">
    <property type="entry name" value="SEX-DETERMINING REGION Y PROTEIN"/>
    <property type="match status" value="1"/>
</dbReference>
<evidence type="ECO:0000256" key="4">
    <source>
        <dbReference type="ARBA" id="ARBA00022782"/>
    </source>
</evidence>
<keyword evidence="7 12" id="KW-0238">DNA-binding</keyword>
<evidence type="ECO:0000313" key="16">
    <source>
        <dbReference type="Proteomes" id="UP000762676"/>
    </source>
</evidence>
<dbReference type="InterPro" id="IPR009071">
    <property type="entry name" value="HMG_box_dom"/>
</dbReference>
<dbReference type="Pfam" id="PF00505">
    <property type="entry name" value="HMG_box"/>
    <property type="match status" value="1"/>
</dbReference>
<sequence>MIYLSSRKRKQSSPKRTPFFNISNKTQNIPSKFGKSSKEASAWIKQESEFHTPSDSHMGLSATLKCDVIKREHAENNDEANENLIIESILEEECSKVLREARVAVQSKLDLRKSSWMNGFMMYSRIHRKKFIKRNPGFHTALISKLMGHTWRSMTVEEQHPYTYVS</sequence>
<keyword evidence="9" id="KW-0804">Transcription</keyword>
<dbReference type="SUPFAM" id="SSF47095">
    <property type="entry name" value="HMG-box"/>
    <property type="match status" value="1"/>
</dbReference>